<accession>A0A0F5K2F8</accession>
<dbReference type="SUPFAM" id="SSF51905">
    <property type="entry name" value="FAD/NAD(P)-binding domain"/>
    <property type="match status" value="1"/>
</dbReference>
<dbReference type="PANTHER" id="PTHR10961:SF7">
    <property type="entry name" value="FAD DEPENDENT OXIDOREDUCTASE DOMAIN-CONTAINING PROTEIN"/>
    <property type="match status" value="1"/>
</dbReference>
<evidence type="ECO:0000313" key="7">
    <source>
        <dbReference type="Proteomes" id="UP000033618"/>
    </source>
</evidence>
<dbReference type="PATRIC" id="fig|28092.6.peg.2475"/>
<comment type="cofactor">
    <cofactor evidence="1">
        <name>FAD</name>
        <dbReference type="ChEBI" id="CHEBI:57692"/>
    </cofactor>
</comment>
<evidence type="ECO:0000259" key="5">
    <source>
        <dbReference type="Pfam" id="PF01266"/>
    </source>
</evidence>
<evidence type="ECO:0000313" key="6">
    <source>
        <dbReference type="EMBL" id="KKB63732.1"/>
    </source>
</evidence>
<dbReference type="Proteomes" id="UP000033618">
    <property type="component" value="Unassembled WGS sequence"/>
</dbReference>
<reference evidence="6 7" key="1">
    <citation type="submission" date="2015-03" db="EMBL/GenBank/DDBJ databases">
        <title>Draft Genome Sequence of Burkholderia andropogonis type strain ICMP2807, isolated from Sorghum bicolor.</title>
        <authorList>
            <person name="Lopes-Santos L."/>
            <person name="Castro D.B."/>
            <person name="Ottoboni L.M."/>
            <person name="Park D."/>
            <person name="Weirc B.S."/>
            <person name="Destefano S.A."/>
        </authorList>
    </citation>
    <scope>NUCLEOTIDE SEQUENCE [LARGE SCALE GENOMIC DNA]</scope>
    <source>
        <strain evidence="6 7">ICMP2807</strain>
    </source>
</reference>
<dbReference type="STRING" id="28092.WM40_10495"/>
<evidence type="ECO:0000256" key="2">
    <source>
        <dbReference type="ARBA" id="ARBA00022630"/>
    </source>
</evidence>
<name>A0A0F5K2F8_9BURK</name>
<dbReference type="EMBL" id="LAQU01000008">
    <property type="protein sequence ID" value="KKB63732.1"/>
    <property type="molecule type" value="Genomic_DNA"/>
</dbReference>
<keyword evidence="3" id="KW-0274">FAD</keyword>
<dbReference type="OrthoDB" id="8713780at2"/>
<proteinExistence type="predicted"/>
<sequence length="398" mass="43480">MSHRQSADVIVIGLGAFGSATTYQLAKRGARVIGIDQYTPPHDRGSSHGASRITRVAVGEGQIYIPLIQRSHAIWRELEAVTGKTLFHQTGGLIIGSISGAVSHHGKPDFVRRTIDNAAQFDIPHEVFDAMEIRKRYPQFITRGDETAYFEPGAGALLPEACVQAQLDQAKMLGATLRLNEKVIAIEEDGNGVNVKTASGAYSAAKAIVTAGPWAPAMAGGKVQRHLTVRRQTLHWFKTDKPSLYAPENCPIFIWMHGNGDDDYLYGFPMVDGKHGVKVASEQYHTETEPDCYLREVDTKESLAMYERHVATRLRFVQSETIASAACLYTVSKDSNFIIDAYRDMQNVRMVSACSGHGFKNSAGLGEQLAIDALAGSSGNIDAGGNPLLAPFRMQRFQ</sequence>
<dbReference type="InterPro" id="IPR006076">
    <property type="entry name" value="FAD-dep_OxRdtase"/>
</dbReference>
<evidence type="ECO:0000256" key="3">
    <source>
        <dbReference type="ARBA" id="ARBA00022827"/>
    </source>
</evidence>
<protein>
    <submittedName>
        <fullName evidence="6">Methyltryptophan oxidase</fullName>
    </submittedName>
</protein>
<dbReference type="SUPFAM" id="SSF54373">
    <property type="entry name" value="FAD-linked reductases, C-terminal domain"/>
    <property type="match status" value="1"/>
</dbReference>
<dbReference type="Pfam" id="PF01266">
    <property type="entry name" value="DAO"/>
    <property type="match status" value="1"/>
</dbReference>
<evidence type="ECO:0000256" key="4">
    <source>
        <dbReference type="ARBA" id="ARBA00023002"/>
    </source>
</evidence>
<dbReference type="GO" id="GO:0008115">
    <property type="term" value="F:sarcosine oxidase activity"/>
    <property type="evidence" value="ECO:0007669"/>
    <property type="project" value="TreeGrafter"/>
</dbReference>
<feature type="domain" description="FAD dependent oxidoreductase" evidence="5">
    <location>
        <begin position="8"/>
        <end position="370"/>
    </location>
</feature>
<keyword evidence="4" id="KW-0560">Oxidoreductase</keyword>
<dbReference type="Gene3D" id="3.50.50.60">
    <property type="entry name" value="FAD/NAD(P)-binding domain"/>
    <property type="match status" value="1"/>
</dbReference>
<dbReference type="Gene3D" id="3.30.9.10">
    <property type="entry name" value="D-Amino Acid Oxidase, subunit A, domain 2"/>
    <property type="match status" value="1"/>
</dbReference>
<dbReference type="PANTHER" id="PTHR10961">
    <property type="entry name" value="PEROXISOMAL SARCOSINE OXIDASE"/>
    <property type="match status" value="1"/>
</dbReference>
<gene>
    <name evidence="6" type="ORF">WM40_10495</name>
</gene>
<dbReference type="NCBIfam" id="NF008425">
    <property type="entry name" value="PRK11259.1"/>
    <property type="match status" value="1"/>
</dbReference>
<organism evidence="6 7">
    <name type="scientific">Robbsia andropogonis</name>
    <dbReference type="NCBI Taxonomy" id="28092"/>
    <lineage>
        <taxon>Bacteria</taxon>
        <taxon>Pseudomonadati</taxon>
        <taxon>Pseudomonadota</taxon>
        <taxon>Betaproteobacteria</taxon>
        <taxon>Burkholderiales</taxon>
        <taxon>Burkholderiaceae</taxon>
        <taxon>Robbsia</taxon>
    </lineage>
</organism>
<dbReference type="AlphaFoldDB" id="A0A0F5K2F8"/>
<keyword evidence="7" id="KW-1185">Reference proteome</keyword>
<keyword evidence="2" id="KW-0285">Flavoprotein</keyword>
<dbReference type="InterPro" id="IPR045170">
    <property type="entry name" value="MTOX"/>
</dbReference>
<dbReference type="InterPro" id="IPR036188">
    <property type="entry name" value="FAD/NAD-bd_sf"/>
</dbReference>
<dbReference type="RefSeq" id="WP_024903833.1">
    <property type="nucleotide sequence ID" value="NZ_CADFGU010000011.1"/>
</dbReference>
<dbReference type="GO" id="GO:0050660">
    <property type="term" value="F:flavin adenine dinucleotide binding"/>
    <property type="evidence" value="ECO:0007669"/>
    <property type="project" value="InterPro"/>
</dbReference>
<evidence type="ECO:0000256" key="1">
    <source>
        <dbReference type="ARBA" id="ARBA00001974"/>
    </source>
</evidence>
<comment type="caution">
    <text evidence="6">The sequence shown here is derived from an EMBL/GenBank/DDBJ whole genome shotgun (WGS) entry which is preliminary data.</text>
</comment>